<dbReference type="EMBL" id="JACLHY010000001">
    <property type="protein sequence ID" value="MBC8766531.1"/>
    <property type="molecule type" value="Genomic_DNA"/>
</dbReference>
<proteinExistence type="predicted"/>
<reference evidence="1 2" key="1">
    <citation type="submission" date="2020-08" db="EMBL/GenBank/DDBJ databases">
        <title>Arenibacter gaetbuli sp. nov., isolated from a sand dune.</title>
        <authorList>
            <person name="Park S."/>
            <person name="Yoon J.-H."/>
        </authorList>
    </citation>
    <scope>NUCLEOTIDE SEQUENCE [LARGE SCALE GENOMIC DNA]</scope>
    <source>
        <strain evidence="1 2">BSSL-BM3</strain>
    </source>
</reference>
<dbReference type="Proteomes" id="UP000618952">
    <property type="component" value="Unassembled WGS sequence"/>
</dbReference>
<gene>
    <name evidence="1" type="ORF">H4O18_00870</name>
</gene>
<keyword evidence="2" id="KW-1185">Reference proteome</keyword>
<evidence type="ECO:0000313" key="2">
    <source>
        <dbReference type="Proteomes" id="UP000618952"/>
    </source>
</evidence>
<evidence type="ECO:0000313" key="1">
    <source>
        <dbReference type="EMBL" id="MBC8766531.1"/>
    </source>
</evidence>
<sequence>MGPLSFKDFKEDVTEITHGAINKYGLTINLIDEYQIYASNKMGGFWFYHEDIYILNMVYVDVKTDIKTPFLELFKNKNIECLYPFEAGEECVKSMILKRQNTDKTQRYHKDICRIKKMSDLLIEYFTDEF</sequence>
<dbReference type="RefSeq" id="WP_187581213.1">
    <property type="nucleotide sequence ID" value="NZ_JACLHY010000001.1"/>
</dbReference>
<name>A0ABR7QH59_9FLAO</name>
<comment type="caution">
    <text evidence="1">The sequence shown here is derived from an EMBL/GenBank/DDBJ whole genome shotgun (WGS) entry which is preliminary data.</text>
</comment>
<accession>A0ABR7QH59</accession>
<protein>
    <submittedName>
        <fullName evidence="1">Uncharacterized protein</fullName>
    </submittedName>
</protein>
<organism evidence="1 2">
    <name type="scientific">Arenibacter arenosicollis</name>
    <dbReference type="NCBI Taxonomy" id="2762274"/>
    <lineage>
        <taxon>Bacteria</taxon>
        <taxon>Pseudomonadati</taxon>
        <taxon>Bacteroidota</taxon>
        <taxon>Flavobacteriia</taxon>
        <taxon>Flavobacteriales</taxon>
        <taxon>Flavobacteriaceae</taxon>
        <taxon>Arenibacter</taxon>
    </lineage>
</organism>